<dbReference type="Proteomes" id="UP001589906">
    <property type="component" value="Unassembled WGS sequence"/>
</dbReference>
<keyword evidence="3 4" id="KW-0413">Isomerase</keyword>
<evidence type="ECO:0000313" key="6">
    <source>
        <dbReference type="EMBL" id="MFC0633328.1"/>
    </source>
</evidence>
<dbReference type="Gene3D" id="2.40.100.10">
    <property type="entry name" value="Cyclophilin-like"/>
    <property type="match status" value="1"/>
</dbReference>
<evidence type="ECO:0000313" key="7">
    <source>
        <dbReference type="Proteomes" id="UP001589906"/>
    </source>
</evidence>
<dbReference type="InterPro" id="IPR020892">
    <property type="entry name" value="Cyclophilin-type_PPIase_CS"/>
</dbReference>
<dbReference type="GO" id="GO:0003755">
    <property type="term" value="F:peptidyl-prolyl cis-trans isomerase activity"/>
    <property type="evidence" value="ECO:0007669"/>
    <property type="project" value="UniProtKB-EC"/>
</dbReference>
<comment type="catalytic activity">
    <reaction evidence="4">
        <text>[protein]-peptidylproline (omega=180) = [protein]-peptidylproline (omega=0)</text>
        <dbReference type="Rhea" id="RHEA:16237"/>
        <dbReference type="Rhea" id="RHEA-COMP:10747"/>
        <dbReference type="Rhea" id="RHEA-COMP:10748"/>
        <dbReference type="ChEBI" id="CHEBI:83833"/>
        <dbReference type="ChEBI" id="CHEBI:83834"/>
        <dbReference type="EC" id="5.2.1.8"/>
    </reaction>
</comment>
<keyword evidence="4" id="KW-0732">Signal</keyword>
<organism evidence="6 7">
    <name type="scientific">Brevundimonas balnearis</name>
    <dbReference type="NCBI Taxonomy" id="1572858"/>
    <lineage>
        <taxon>Bacteria</taxon>
        <taxon>Pseudomonadati</taxon>
        <taxon>Pseudomonadota</taxon>
        <taxon>Alphaproteobacteria</taxon>
        <taxon>Caulobacterales</taxon>
        <taxon>Caulobacteraceae</taxon>
        <taxon>Brevundimonas</taxon>
    </lineage>
</organism>
<accession>A0ABV6R135</accession>
<dbReference type="InterPro" id="IPR029000">
    <property type="entry name" value="Cyclophilin-like_dom_sf"/>
</dbReference>
<keyword evidence="2 4" id="KW-0697">Rotamase</keyword>
<protein>
    <recommendedName>
        <fullName evidence="4">Peptidyl-prolyl cis-trans isomerase</fullName>
        <shortName evidence="4">PPIase</shortName>
        <ecNumber evidence="4">5.2.1.8</ecNumber>
    </recommendedName>
</protein>
<name>A0ABV6R135_9CAUL</name>
<dbReference type="RefSeq" id="WP_376835220.1">
    <property type="nucleotide sequence ID" value="NZ_JBHLSW010000003.1"/>
</dbReference>
<comment type="function">
    <text evidence="4">PPIases accelerate the folding of proteins. It catalyzes the cis-trans isomerization of proline imidic peptide bonds in oligopeptides.</text>
</comment>
<dbReference type="CDD" id="cd00317">
    <property type="entry name" value="cyclophilin"/>
    <property type="match status" value="1"/>
</dbReference>
<feature type="domain" description="PPIase cyclophilin-type" evidence="5">
    <location>
        <begin position="39"/>
        <end position="229"/>
    </location>
</feature>
<evidence type="ECO:0000256" key="3">
    <source>
        <dbReference type="ARBA" id="ARBA00023235"/>
    </source>
</evidence>
<dbReference type="PROSITE" id="PS50072">
    <property type="entry name" value="CSA_PPIASE_2"/>
    <property type="match status" value="1"/>
</dbReference>
<proteinExistence type="inferred from homology"/>
<evidence type="ECO:0000259" key="5">
    <source>
        <dbReference type="PROSITE" id="PS50072"/>
    </source>
</evidence>
<reference evidence="6 7" key="1">
    <citation type="submission" date="2024-09" db="EMBL/GenBank/DDBJ databases">
        <authorList>
            <person name="Sun Q."/>
            <person name="Mori K."/>
        </authorList>
    </citation>
    <scope>NUCLEOTIDE SEQUENCE [LARGE SCALE GENOMIC DNA]</scope>
    <source>
        <strain evidence="6 7">NCAIM B.02621</strain>
    </source>
</reference>
<evidence type="ECO:0000256" key="2">
    <source>
        <dbReference type="ARBA" id="ARBA00023110"/>
    </source>
</evidence>
<dbReference type="EC" id="5.2.1.8" evidence="4"/>
<feature type="signal peptide" evidence="4">
    <location>
        <begin position="1"/>
        <end position="19"/>
    </location>
</feature>
<dbReference type="SUPFAM" id="SSF50891">
    <property type="entry name" value="Cyclophilin-like"/>
    <property type="match status" value="1"/>
</dbReference>
<gene>
    <name evidence="6" type="ORF">ACFFGE_05465</name>
</gene>
<dbReference type="PRINTS" id="PR00153">
    <property type="entry name" value="CSAPPISMRASE"/>
</dbReference>
<dbReference type="Pfam" id="PF00160">
    <property type="entry name" value="Pro_isomerase"/>
    <property type="match status" value="1"/>
</dbReference>
<dbReference type="EMBL" id="JBHLSW010000003">
    <property type="protein sequence ID" value="MFC0633328.1"/>
    <property type="molecule type" value="Genomic_DNA"/>
</dbReference>
<comment type="similarity">
    <text evidence="1 4">Belongs to the cyclophilin-type PPIase family.</text>
</comment>
<keyword evidence="7" id="KW-1185">Reference proteome</keyword>
<sequence>MMRMAVAAAAALAAGSATAQDGWTPVAPENLWVLDTSKGRVLVVLAPEAAPRHVERIRTLTEQGFYDGLRFHRVIPGFMAQGGDPEGTGAGGSDLPDVPGEFTFRRGREAGFAPLPQRPGRPLEGLVGVMPVTTQPDAQMMVTADFRVPATPRFCAGVLGMARNNAPDSANSQFFLMLDENAGLNGQYTALGRVVDGLANVTALKAGDPAEDGAVGADADTIVRARMASALPEAERPVVRIAGPQSAELAAALASARDVCDVEPVVQVAGAGA</sequence>
<feature type="chain" id="PRO_5044981547" description="Peptidyl-prolyl cis-trans isomerase" evidence="4">
    <location>
        <begin position="20"/>
        <end position="273"/>
    </location>
</feature>
<dbReference type="PANTHER" id="PTHR45625">
    <property type="entry name" value="PEPTIDYL-PROLYL CIS-TRANS ISOMERASE-RELATED"/>
    <property type="match status" value="1"/>
</dbReference>
<dbReference type="PANTHER" id="PTHR45625:SF4">
    <property type="entry name" value="PEPTIDYLPROLYL ISOMERASE DOMAIN AND WD REPEAT-CONTAINING PROTEIN 1"/>
    <property type="match status" value="1"/>
</dbReference>
<evidence type="ECO:0000256" key="1">
    <source>
        <dbReference type="ARBA" id="ARBA00007365"/>
    </source>
</evidence>
<dbReference type="InterPro" id="IPR044666">
    <property type="entry name" value="Cyclophilin_A-like"/>
</dbReference>
<dbReference type="PROSITE" id="PS00170">
    <property type="entry name" value="CSA_PPIASE_1"/>
    <property type="match status" value="1"/>
</dbReference>
<dbReference type="InterPro" id="IPR002130">
    <property type="entry name" value="Cyclophilin-type_PPIase_dom"/>
</dbReference>
<comment type="caution">
    <text evidence="6">The sequence shown here is derived from an EMBL/GenBank/DDBJ whole genome shotgun (WGS) entry which is preliminary data.</text>
</comment>
<evidence type="ECO:0000256" key="4">
    <source>
        <dbReference type="RuleBase" id="RU363019"/>
    </source>
</evidence>